<evidence type="ECO:0000256" key="3">
    <source>
        <dbReference type="ARBA" id="ARBA00022723"/>
    </source>
</evidence>
<sequence>MKGNETFYSIPWEDLPPTHYVDNRIFCDQKIFDIEQRTIFSKVWKFVCCESELAGTNDFRTTTVAGVPLLIVRGPDAKIRAMVNSCSHRGVKLVEEPAGNARKFECLFHRWTYDARGRCIDIPREEGYACVKIDKAQCGLKQVRCESTRGLVFVNLDDDAAPLEDYLAGCLSVFDDVFGQVELEVLHFHEQVLDTDWKHWQETNMELYHEYLHVLNRKTGMIDPAYFNRAWHAFENGHMAVDPLIIQYEKMQGGASREEHTLPGLKPNEFRILDIFPDVMLNCRASVLRIDTQIPLAAGKTLVQFRGLGVKGEPEQMRRQRIRDHAEFWGPFGRNLPEDALATERQKETMGKASKYSLMAREENRLTQDDFPVREFYRQWERLTGLRAASASMLPE</sequence>
<dbReference type="PROSITE" id="PS00570">
    <property type="entry name" value="RING_HYDROXYL_ALPHA"/>
    <property type="match status" value="1"/>
</dbReference>
<organism evidence="10 11">
    <name type="scientific">Pusillimonas minor</name>
    <dbReference type="NCBI Taxonomy" id="2697024"/>
    <lineage>
        <taxon>Bacteria</taxon>
        <taxon>Pseudomonadati</taxon>
        <taxon>Pseudomonadota</taxon>
        <taxon>Betaproteobacteria</taxon>
        <taxon>Burkholderiales</taxon>
        <taxon>Alcaligenaceae</taxon>
        <taxon>Pusillimonas</taxon>
    </lineage>
</organism>
<name>A0A842HWF3_9BURK</name>
<dbReference type="GO" id="GO:0005506">
    <property type="term" value="F:iron ion binding"/>
    <property type="evidence" value="ECO:0007669"/>
    <property type="project" value="InterPro"/>
</dbReference>
<accession>A0A842HWF3</accession>
<evidence type="ECO:0000256" key="6">
    <source>
        <dbReference type="ARBA" id="ARBA00023004"/>
    </source>
</evidence>
<evidence type="ECO:0000259" key="9">
    <source>
        <dbReference type="PROSITE" id="PS51296"/>
    </source>
</evidence>
<dbReference type="RefSeq" id="WP_185780709.1">
    <property type="nucleotide sequence ID" value="NZ_JACJUU010000019.1"/>
</dbReference>
<dbReference type="EMBL" id="JACJUU010000019">
    <property type="protein sequence ID" value="MBC2771075.1"/>
    <property type="molecule type" value="Genomic_DNA"/>
</dbReference>
<evidence type="ECO:0000313" key="11">
    <source>
        <dbReference type="Proteomes" id="UP000545386"/>
    </source>
</evidence>
<keyword evidence="8" id="KW-0520">NAD</keyword>
<feature type="domain" description="Rieske" evidence="9">
    <location>
        <begin position="44"/>
        <end position="154"/>
    </location>
</feature>
<keyword evidence="11" id="KW-1185">Reference proteome</keyword>
<gene>
    <name evidence="10" type="ORF">GTU67_14290</name>
</gene>
<proteinExistence type="inferred from homology"/>
<dbReference type="AlphaFoldDB" id="A0A842HWF3"/>
<dbReference type="InterPro" id="IPR017941">
    <property type="entry name" value="Rieske_2Fe-2S"/>
</dbReference>
<dbReference type="Gene3D" id="2.102.10.10">
    <property type="entry name" value="Rieske [2Fe-2S] iron-sulphur domain"/>
    <property type="match status" value="1"/>
</dbReference>
<dbReference type="InterPro" id="IPR036922">
    <property type="entry name" value="Rieske_2Fe-2S_sf"/>
</dbReference>
<reference evidence="10 11" key="1">
    <citation type="submission" date="2020-08" db="EMBL/GenBank/DDBJ databases">
        <title>Paraeoetvoesia sp. YC-7-48 draft genome sequence.</title>
        <authorList>
            <person name="Yao L."/>
        </authorList>
    </citation>
    <scope>NUCLEOTIDE SEQUENCE [LARGE SCALE GENOMIC DNA]</scope>
    <source>
        <strain evidence="11">YC-7-48</strain>
    </source>
</reference>
<evidence type="ECO:0000256" key="2">
    <source>
        <dbReference type="ARBA" id="ARBA00022714"/>
    </source>
</evidence>
<dbReference type="SUPFAM" id="SSF50022">
    <property type="entry name" value="ISP domain"/>
    <property type="match status" value="1"/>
</dbReference>
<keyword evidence="5" id="KW-0560">Oxidoreductase</keyword>
<keyword evidence="7" id="KW-0411">Iron-sulfur</keyword>
<protein>
    <submittedName>
        <fullName evidence="10">Rieske 2Fe-2S domain-containing protein</fullName>
    </submittedName>
</protein>
<dbReference type="InterPro" id="IPR001663">
    <property type="entry name" value="Rng_hydr_dOase-A"/>
</dbReference>
<dbReference type="SUPFAM" id="SSF55961">
    <property type="entry name" value="Bet v1-like"/>
    <property type="match status" value="1"/>
</dbReference>
<keyword evidence="6" id="KW-0408">Iron</keyword>
<dbReference type="PRINTS" id="PR00090">
    <property type="entry name" value="RNGDIOXGNASE"/>
</dbReference>
<dbReference type="Pfam" id="PF00355">
    <property type="entry name" value="Rieske"/>
    <property type="match status" value="1"/>
</dbReference>
<dbReference type="Gene3D" id="3.90.380.10">
    <property type="entry name" value="Naphthalene 1,2-dioxygenase Alpha Subunit, Chain A, domain 1"/>
    <property type="match status" value="1"/>
</dbReference>
<dbReference type="InterPro" id="IPR015881">
    <property type="entry name" value="ARHD_Rieske_2Fe_2S"/>
</dbReference>
<evidence type="ECO:0000256" key="7">
    <source>
        <dbReference type="ARBA" id="ARBA00023014"/>
    </source>
</evidence>
<evidence type="ECO:0000256" key="5">
    <source>
        <dbReference type="ARBA" id="ARBA00023002"/>
    </source>
</evidence>
<evidence type="ECO:0000256" key="4">
    <source>
        <dbReference type="ARBA" id="ARBA00022964"/>
    </source>
</evidence>
<evidence type="ECO:0000256" key="8">
    <source>
        <dbReference type="ARBA" id="ARBA00023027"/>
    </source>
</evidence>
<keyword evidence="4" id="KW-0223">Dioxygenase</keyword>
<dbReference type="CDD" id="cd03469">
    <property type="entry name" value="Rieske_RO_Alpha_N"/>
    <property type="match status" value="1"/>
</dbReference>
<dbReference type="PANTHER" id="PTHR43756">
    <property type="entry name" value="CHOLINE MONOOXYGENASE, CHLOROPLASTIC"/>
    <property type="match status" value="1"/>
</dbReference>
<dbReference type="PANTHER" id="PTHR43756:SF1">
    <property type="entry name" value="3-PHENYLPROPIONATE_CINNAMIC ACID DIOXYGENASE SUBUNIT ALPHA"/>
    <property type="match status" value="1"/>
</dbReference>
<keyword evidence="3" id="KW-0479">Metal-binding</keyword>
<dbReference type="InterPro" id="IPR015879">
    <property type="entry name" value="Ring_hydroxy_dOase_asu_C_dom"/>
</dbReference>
<dbReference type="PROSITE" id="PS51296">
    <property type="entry name" value="RIESKE"/>
    <property type="match status" value="1"/>
</dbReference>
<evidence type="ECO:0000256" key="1">
    <source>
        <dbReference type="ARBA" id="ARBA00008751"/>
    </source>
</evidence>
<dbReference type="GO" id="GO:0051213">
    <property type="term" value="F:dioxygenase activity"/>
    <property type="evidence" value="ECO:0007669"/>
    <property type="project" value="UniProtKB-KW"/>
</dbReference>
<dbReference type="GO" id="GO:0051537">
    <property type="term" value="F:2 iron, 2 sulfur cluster binding"/>
    <property type="evidence" value="ECO:0007669"/>
    <property type="project" value="UniProtKB-KW"/>
</dbReference>
<evidence type="ECO:0000313" key="10">
    <source>
        <dbReference type="EMBL" id="MBC2771075.1"/>
    </source>
</evidence>
<dbReference type="Pfam" id="PF00848">
    <property type="entry name" value="Ring_hydroxyl_A"/>
    <property type="match status" value="1"/>
</dbReference>
<comment type="caution">
    <text evidence="10">The sequence shown here is derived from an EMBL/GenBank/DDBJ whole genome shotgun (WGS) entry which is preliminary data.</text>
</comment>
<dbReference type="Proteomes" id="UP000545386">
    <property type="component" value="Unassembled WGS sequence"/>
</dbReference>
<keyword evidence="2" id="KW-0001">2Fe-2S</keyword>
<dbReference type="CDD" id="cd00680">
    <property type="entry name" value="RHO_alpha_C"/>
    <property type="match status" value="1"/>
</dbReference>
<comment type="similarity">
    <text evidence="1">Belongs to the bacterial ring-hydroxylating dioxygenase alpha subunit family.</text>
</comment>